<dbReference type="GO" id="GO:0003735">
    <property type="term" value="F:structural constituent of ribosome"/>
    <property type="evidence" value="ECO:0007669"/>
    <property type="project" value="InterPro"/>
</dbReference>
<keyword evidence="3 4" id="KW-0687">Ribonucleoprotein</keyword>
<dbReference type="Pfam" id="PF00164">
    <property type="entry name" value="Ribosom_S12_S23"/>
    <property type="match status" value="1"/>
</dbReference>
<keyword evidence="5" id="KW-0496">Mitochondrion</keyword>
<evidence type="ECO:0000256" key="1">
    <source>
        <dbReference type="ARBA" id="ARBA00005657"/>
    </source>
</evidence>
<gene>
    <name evidence="5" type="primary">rps12</name>
    <name evidence="5" type="ORF">PROLAC_029</name>
    <name evidence="6" type="ORF">PROLAC_060</name>
</gene>
<dbReference type="NCBIfam" id="TIGR00981">
    <property type="entry name" value="rpsL_bact"/>
    <property type="match status" value="1"/>
</dbReference>
<evidence type="ECO:0000256" key="4">
    <source>
        <dbReference type="RuleBase" id="RU003622"/>
    </source>
</evidence>
<sequence length="132" mass="15055">MPTFSQLIKNPRIPKLHKIKAPLLINQPQKRAICFRIFIKNPKKPNSAKRKVANVGFIKKLSIFSFKKINVLTYIPGIGNNLQANSNVLFRGGRVKDLPGVRYHLIRGVLDFNGVKDRKNARSKYGTKKFNV</sequence>
<dbReference type="SUPFAM" id="SSF50249">
    <property type="entry name" value="Nucleic acid-binding proteins"/>
    <property type="match status" value="1"/>
</dbReference>
<dbReference type="CDD" id="cd03368">
    <property type="entry name" value="Ribosomal_S12"/>
    <property type="match status" value="1"/>
</dbReference>
<proteinExistence type="inferred from homology"/>
<dbReference type="AlphaFoldDB" id="E2E9Z2"/>
<reference evidence="5" key="1">
    <citation type="journal article" date="2010" name="Genome Biol. Evol.">
        <title>A linear molecule with two large inverted repeats: the mitochondrial genome of the stramenopile Proteromonas lacertae.</title>
        <authorList>
            <person name="Perez-Brocal V."/>
            <person name="Shahar-Golan R."/>
            <person name="Clark C.G."/>
        </authorList>
    </citation>
    <scope>NUCLEOTIDE SEQUENCE</scope>
</reference>
<dbReference type="RefSeq" id="YP_003795235.1">
    <property type="nucleotide sequence ID" value="NC_014338.1"/>
</dbReference>
<organism evidence="5">
    <name type="scientific">Proteromonas lacertae</name>
    <name type="common">Stramenopile</name>
    <name type="synonym">Monocercomonoides lacertae</name>
    <dbReference type="NCBI Taxonomy" id="42746"/>
    <lineage>
        <taxon>Eukaryota</taxon>
        <taxon>Sar</taxon>
        <taxon>Stramenopiles</taxon>
        <taxon>Bigyra</taxon>
        <taxon>Opalozoa</taxon>
        <taxon>Opalinata</taxon>
        <taxon>Proteromonadidae</taxon>
        <taxon>Proteromonas</taxon>
    </lineage>
</organism>
<protein>
    <submittedName>
        <fullName evidence="5">Ribosomal protein S12</fullName>
    </submittedName>
</protein>
<evidence type="ECO:0000256" key="2">
    <source>
        <dbReference type="ARBA" id="ARBA00022980"/>
    </source>
</evidence>
<evidence type="ECO:0000256" key="3">
    <source>
        <dbReference type="ARBA" id="ARBA00023274"/>
    </source>
</evidence>
<dbReference type="EMBL" id="GU563431">
    <property type="protein sequence ID" value="ADD46347.1"/>
    <property type="molecule type" value="Genomic_DNA"/>
</dbReference>
<dbReference type="PRINTS" id="PR01034">
    <property type="entry name" value="RIBOSOMALS12"/>
</dbReference>
<dbReference type="PIRSF" id="PIRSF002133">
    <property type="entry name" value="Ribosomal_S12/S23"/>
    <property type="match status" value="1"/>
</dbReference>
<name>E2E9Z2_PROLC</name>
<dbReference type="InterPro" id="IPR005679">
    <property type="entry name" value="Ribosomal_uS12_bac"/>
</dbReference>
<keyword evidence="2 4" id="KW-0689">Ribosomal protein</keyword>
<dbReference type="EMBL" id="GU563431">
    <property type="protein sequence ID" value="ADD46373.1"/>
    <property type="molecule type" value="Genomic_DNA"/>
</dbReference>
<dbReference type="PROSITE" id="PS00055">
    <property type="entry name" value="RIBOSOMAL_S12"/>
    <property type="match status" value="1"/>
</dbReference>
<evidence type="ECO:0000313" key="5">
    <source>
        <dbReference type="EMBL" id="ADD46347.1"/>
    </source>
</evidence>
<dbReference type="RefSeq" id="YP_003795209.1">
    <property type="nucleotide sequence ID" value="NC_014338.1"/>
</dbReference>
<geneLocation type="mitochondrion" evidence="5"/>
<comment type="similarity">
    <text evidence="1 4">Belongs to the universal ribosomal protein uS12 family.</text>
</comment>
<dbReference type="GeneID" id="9480804"/>
<dbReference type="GO" id="GO:0006412">
    <property type="term" value="P:translation"/>
    <property type="evidence" value="ECO:0007669"/>
    <property type="project" value="InterPro"/>
</dbReference>
<dbReference type="PANTHER" id="PTHR11652">
    <property type="entry name" value="30S RIBOSOMAL PROTEIN S12 FAMILY MEMBER"/>
    <property type="match status" value="1"/>
</dbReference>
<dbReference type="Gene3D" id="2.40.50.140">
    <property type="entry name" value="Nucleic acid-binding proteins"/>
    <property type="match status" value="1"/>
</dbReference>
<evidence type="ECO:0000313" key="6">
    <source>
        <dbReference type="EMBL" id="ADD46373.1"/>
    </source>
</evidence>
<accession>E2E9Z2</accession>
<dbReference type="InterPro" id="IPR006032">
    <property type="entry name" value="Ribosomal_uS12"/>
</dbReference>
<dbReference type="InterPro" id="IPR012340">
    <property type="entry name" value="NA-bd_OB-fold"/>
</dbReference>
<dbReference type="GO" id="GO:0015935">
    <property type="term" value="C:small ribosomal subunit"/>
    <property type="evidence" value="ECO:0007669"/>
    <property type="project" value="InterPro"/>
</dbReference>
<dbReference type="GeneID" id="9480835"/>